<keyword evidence="1" id="KW-0812">Transmembrane</keyword>
<feature type="transmembrane region" description="Helical" evidence="1">
    <location>
        <begin position="36"/>
        <end position="57"/>
    </location>
</feature>
<dbReference type="RefSeq" id="WP_261670967.1">
    <property type="nucleotide sequence ID" value="NZ_JARUJP010000001.1"/>
</dbReference>
<keyword evidence="1" id="KW-0472">Membrane</keyword>
<feature type="transmembrane region" description="Helical" evidence="1">
    <location>
        <begin position="6"/>
        <end position="24"/>
    </location>
</feature>
<dbReference type="Proteomes" id="UP001281656">
    <property type="component" value="Unassembled WGS sequence"/>
</dbReference>
<keyword evidence="3" id="KW-1185">Reference proteome</keyword>
<accession>A0ABU4JPF5</accession>
<sequence>MREGTIPTALGTVVTAGAVALRAMDMKKRGMRKKDMVPMIETAVLGFGLAHVVLGTIDLIEHRR</sequence>
<comment type="caution">
    <text evidence="2">The sequence shown here is derived from an EMBL/GenBank/DDBJ whole genome shotgun (WGS) entry which is preliminary data.</text>
</comment>
<protein>
    <submittedName>
        <fullName evidence="2">Asparagine synthase</fullName>
    </submittedName>
</protein>
<dbReference type="EMBL" id="JARUJP010000001">
    <property type="protein sequence ID" value="MDW8799838.1"/>
    <property type="molecule type" value="Genomic_DNA"/>
</dbReference>
<keyword evidence="1" id="KW-1133">Transmembrane helix</keyword>
<evidence type="ECO:0000313" key="3">
    <source>
        <dbReference type="Proteomes" id="UP001281656"/>
    </source>
</evidence>
<evidence type="ECO:0000256" key="1">
    <source>
        <dbReference type="SAM" id="Phobius"/>
    </source>
</evidence>
<name>A0ABU4JPF5_9CLOT</name>
<organism evidence="2 3">
    <name type="scientific">Clostridium tanneri</name>
    <dbReference type="NCBI Taxonomy" id="3037988"/>
    <lineage>
        <taxon>Bacteria</taxon>
        <taxon>Bacillati</taxon>
        <taxon>Bacillota</taxon>
        <taxon>Clostridia</taxon>
        <taxon>Eubacteriales</taxon>
        <taxon>Clostridiaceae</taxon>
        <taxon>Clostridium</taxon>
    </lineage>
</organism>
<reference evidence="2 3" key="1">
    <citation type="submission" date="2023-04" db="EMBL/GenBank/DDBJ databases">
        <title>Clostridium tannerae sp. nov., isolated from the fecal material of an alpaca.</title>
        <authorList>
            <person name="Miller S."/>
            <person name="Hendry M."/>
            <person name="King J."/>
            <person name="Sankaranarayanan K."/>
            <person name="Lawson P.A."/>
        </authorList>
    </citation>
    <scope>NUCLEOTIDE SEQUENCE [LARGE SCALE GENOMIC DNA]</scope>
    <source>
        <strain evidence="2 3">A1-XYC3</strain>
    </source>
</reference>
<proteinExistence type="predicted"/>
<evidence type="ECO:0000313" key="2">
    <source>
        <dbReference type="EMBL" id="MDW8799838.1"/>
    </source>
</evidence>
<gene>
    <name evidence="2" type="ORF">P8V03_01555</name>
</gene>